<sequence>MPKYARGSDIDLDEAYGALLDKHAPMRRNIRTKTDMHRTHHCEDKECGGAAPKAKCIIKLHFAFCLAPVVDEDSSSPTYGHVVIHGQRFAVISPQGCAEHPYRAEYNLDLKDVRNGRADYEIRWKKIFNAFQVEHQSEMQREVARMNATQKEMGMTSHQKQTLRTRQDNFEYQQQRKLDIAAKTTAFLKSRHEEINLTGNSLGSSWSSIAHLRELKPTLPEPREDVATGEIGAELALRIGAVTGQDLRSMFSSLWLHGELFEDEEDSRENVEQHRDWASVNLEQPKQLEVAVPNAGWLQNQLFHEVDSCVTDTELGKITAPSVVDKVPADSRATQALSTAVIPLLRRKEAKQVKRERATRSRALARTVAVDIATQAADKHLFARSKHERKAQRPKGLSRTAMRKFA</sequence>
<feature type="region of interest" description="Disordered" evidence="1">
    <location>
        <begin position="385"/>
        <end position="406"/>
    </location>
</feature>
<name>A0A6A5QFT4_AMPQU</name>
<dbReference type="OrthoDB" id="3682293at2759"/>
<evidence type="ECO:0000313" key="2">
    <source>
        <dbReference type="EMBL" id="KAF1914202.1"/>
    </source>
</evidence>
<gene>
    <name evidence="2" type="ORF">BDU57DRAFT_519065</name>
</gene>
<protein>
    <submittedName>
        <fullName evidence="2">Uncharacterized protein</fullName>
    </submittedName>
</protein>
<dbReference type="AlphaFoldDB" id="A0A6A5QFT4"/>
<dbReference type="EMBL" id="ML979137">
    <property type="protein sequence ID" value="KAF1914202.1"/>
    <property type="molecule type" value="Genomic_DNA"/>
</dbReference>
<evidence type="ECO:0000313" key="3">
    <source>
        <dbReference type="Proteomes" id="UP000800096"/>
    </source>
</evidence>
<accession>A0A6A5QFT4</accession>
<organism evidence="2 3">
    <name type="scientific">Ampelomyces quisqualis</name>
    <name type="common">Powdery mildew agent</name>
    <dbReference type="NCBI Taxonomy" id="50730"/>
    <lineage>
        <taxon>Eukaryota</taxon>
        <taxon>Fungi</taxon>
        <taxon>Dikarya</taxon>
        <taxon>Ascomycota</taxon>
        <taxon>Pezizomycotina</taxon>
        <taxon>Dothideomycetes</taxon>
        <taxon>Pleosporomycetidae</taxon>
        <taxon>Pleosporales</taxon>
        <taxon>Pleosporineae</taxon>
        <taxon>Phaeosphaeriaceae</taxon>
        <taxon>Ampelomyces</taxon>
    </lineage>
</organism>
<proteinExistence type="predicted"/>
<reference evidence="2" key="1">
    <citation type="journal article" date="2020" name="Stud. Mycol.">
        <title>101 Dothideomycetes genomes: a test case for predicting lifestyles and emergence of pathogens.</title>
        <authorList>
            <person name="Haridas S."/>
            <person name="Albert R."/>
            <person name="Binder M."/>
            <person name="Bloem J."/>
            <person name="Labutti K."/>
            <person name="Salamov A."/>
            <person name="Andreopoulos B."/>
            <person name="Baker S."/>
            <person name="Barry K."/>
            <person name="Bills G."/>
            <person name="Bluhm B."/>
            <person name="Cannon C."/>
            <person name="Castanera R."/>
            <person name="Culley D."/>
            <person name="Daum C."/>
            <person name="Ezra D."/>
            <person name="Gonzalez J."/>
            <person name="Henrissat B."/>
            <person name="Kuo A."/>
            <person name="Liang C."/>
            <person name="Lipzen A."/>
            <person name="Lutzoni F."/>
            <person name="Magnuson J."/>
            <person name="Mondo S."/>
            <person name="Nolan M."/>
            <person name="Ohm R."/>
            <person name="Pangilinan J."/>
            <person name="Park H.-J."/>
            <person name="Ramirez L."/>
            <person name="Alfaro M."/>
            <person name="Sun H."/>
            <person name="Tritt A."/>
            <person name="Yoshinaga Y."/>
            <person name="Zwiers L.-H."/>
            <person name="Turgeon B."/>
            <person name="Goodwin S."/>
            <person name="Spatafora J."/>
            <person name="Crous P."/>
            <person name="Grigoriev I."/>
        </authorList>
    </citation>
    <scope>NUCLEOTIDE SEQUENCE</scope>
    <source>
        <strain evidence="2">HMLAC05119</strain>
    </source>
</reference>
<keyword evidence="3" id="KW-1185">Reference proteome</keyword>
<dbReference type="Proteomes" id="UP000800096">
    <property type="component" value="Unassembled WGS sequence"/>
</dbReference>
<evidence type="ECO:0000256" key="1">
    <source>
        <dbReference type="SAM" id="MobiDB-lite"/>
    </source>
</evidence>